<dbReference type="GeneTree" id="ENSGT00940000163154"/>
<accession>A0A4X2KJA1</accession>
<dbReference type="Pfam" id="PF03221">
    <property type="entry name" value="HTH_Tnp_Tc5"/>
    <property type="match status" value="1"/>
</dbReference>
<sequence length="542" mass="61613">MAGGKRVLEGKSEPSRKRKSIDLEMKMNIIRKYEGGQKLSSIARELGLAVSTVNTIVKDAARIKEHAEDSACMKLTYLSKHREGAILEMEKLLTAWIEAQNQKNIPLSLLAIQVKARSLFEDLKVKYPEGTQVFTASSGWFARFKNRAGFHNLHVSGEAISAAAEAAKKFPEFLQKIIDEGPYLPEQIFNVDKTGLFYQKMPSRTYISVGGKMTPGHKASKNRVSLLLGGNASGTCKLKPVVVHHSENPRALKGISKATLPVHYFANPKTWITLDIFEQWFMHCFIPEVEKFCNDNGIPFKILLILDNAPGHPLHLDDLNENVKVVYLPPNTTSLLQPMDQGVIADFKAYYLRITFAKAIAALDADKDLTLRDFWKSYNIYHAIQNIAKAWEDVTEACMKRVWNKVCPQFVPDFSGFDKDETLKEASKTIVKLKQEWELKADENDVKGLIESRREELLNEDLIELLAAKIEEEESEASEPEVEPKRFTVKRLAEAFHHLGEFFSSIEKMDPNTSRFFKVQRLVEDNIACYRQIYEEKKRATV</sequence>
<dbReference type="SUPFAM" id="SSF46689">
    <property type="entry name" value="Homeodomain-like"/>
    <property type="match status" value="2"/>
</dbReference>
<dbReference type="PANTHER" id="PTHR19303">
    <property type="entry name" value="TRANSPOSON"/>
    <property type="match status" value="1"/>
</dbReference>
<evidence type="ECO:0000259" key="4">
    <source>
        <dbReference type="PROSITE" id="PS51253"/>
    </source>
</evidence>
<keyword evidence="2" id="KW-0238">DNA-binding</keyword>
<protein>
    <recommendedName>
        <fullName evidence="4">HTH CENPB-type domain-containing protein</fullName>
    </recommendedName>
</protein>
<dbReference type="InterPro" id="IPR006600">
    <property type="entry name" value="HTH_CenpB_DNA-bd_dom"/>
</dbReference>
<dbReference type="AlphaFoldDB" id="A0A4X2KJA1"/>
<dbReference type="SMART" id="SM00674">
    <property type="entry name" value="CENPB"/>
    <property type="match status" value="1"/>
</dbReference>
<dbReference type="Ensembl" id="ENSVURT00010010685.1">
    <property type="protein sequence ID" value="ENSVURP00010009417.1"/>
    <property type="gene ID" value="ENSVURG00010007295.1"/>
</dbReference>
<dbReference type="Gene3D" id="1.10.10.60">
    <property type="entry name" value="Homeodomain-like"/>
    <property type="match status" value="2"/>
</dbReference>
<reference evidence="5" key="3">
    <citation type="submission" date="2025-09" db="UniProtKB">
        <authorList>
            <consortium name="Ensembl"/>
        </authorList>
    </citation>
    <scope>IDENTIFICATION</scope>
</reference>
<dbReference type="InterPro" id="IPR036397">
    <property type="entry name" value="RNaseH_sf"/>
</dbReference>
<dbReference type="Pfam" id="PF04218">
    <property type="entry name" value="CENP-B_N"/>
    <property type="match status" value="1"/>
</dbReference>
<proteinExistence type="predicted"/>
<dbReference type="PROSITE" id="PS51253">
    <property type="entry name" value="HTH_CENPB"/>
    <property type="match status" value="1"/>
</dbReference>
<dbReference type="OMA" id="MREILKC"/>
<dbReference type="InterPro" id="IPR007889">
    <property type="entry name" value="HTH_Psq"/>
</dbReference>
<dbReference type="Proteomes" id="UP000314987">
    <property type="component" value="Unassembled WGS sequence"/>
</dbReference>
<keyword evidence="6" id="KW-1185">Reference proteome</keyword>
<organism evidence="5 6">
    <name type="scientific">Vombatus ursinus</name>
    <name type="common">Common wombat</name>
    <dbReference type="NCBI Taxonomy" id="29139"/>
    <lineage>
        <taxon>Eukaryota</taxon>
        <taxon>Metazoa</taxon>
        <taxon>Chordata</taxon>
        <taxon>Craniata</taxon>
        <taxon>Vertebrata</taxon>
        <taxon>Euteleostomi</taxon>
        <taxon>Mammalia</taxon>
        <taxon>Metatheria</taxon>
        <taxon>Diprotodontia</taxon>
        <taxon>Vombatidae</taxon>
        <taxon>Vombatus</taxon>
    </lineage>
</organism>
<keyword evidence="3" id="KW-0539">Nucleus</keyword>
<dbReference type="GO" id="GO:0003677">
    <property type="term" value="F:DNA binding"/>
    <property type="evidence" value="ECO:0007669"/>
    <property type="project" value="UniProtKB-KW"/>
</dbReference>
<evidence type="ECO:0000313" key="6">
    <source>
        <dbReference type="Proteomes" id="UP000314987"/>
    </source>
</evidence>
<evidence type="ECO:0000256" key="2">
    <source>
        <dbReference type="ARBA" id="ARBA00023125"/>
    </source>
</evidence>
<dbReference type="Gene3D" id="3.30.420.10">
    <property type="entry name" value="Ribonuclease H-like superfamily/Ribonuclease H"/>
    <property type="match status" value="1"/>
</dbReference>
<evidence type="ECO:0000313" key="5">
    <source>
        <dbReference type="Ensembl" id="ENSVURP00010009417.1"/>
    </source>
</evidence>
<reference evidence="6" key="1">
    <citation type="submission" date="2018-12" db="EMBL/GenBank/DDBJ databases">
        <authorList>
            <person name="Yazar S."/>
        </authorList>
    </citation>
    <scope>NUCLEOTIDE SEQUENCE [LARGE SCALE GENOMIC DNA]</scope>
</reference>
<dbReference type="GO" id="GO:0005634">
    <property type="term" value="C:nucleus"/>
    <property type="evidence" value="ECO:0007669"/>
    <property type="project" value="UniProtKB-SubCell"/>
</dbReference>
<dbReference type="InterPro" id="IPR009057">
    <property type="entry name" value="Homeodomain-like_sf"/>
</dbReference>
<dbReference type="PANTHER" id="PTHR19303:SF26">
    <property type="entry name" value="TIGGER TRANSPOSABLE ELEMENT-DERIVED PROTEIN 1"/>
    <property type="match status" value="1"/>
</dbReference>
<comment type="subcellular location">
    <subcellularLocation>
        <location evidence="1">Nucleus</location>
    </subcellularLocation>
</comment>
<dbReference type="InterPro" id="IPR004875">
    <property type="entry name" value="DDE_SF_endonuclease_dom"/>
</dbReference>
<dbReference type="STRING" id="29139.ENSVURP00010009417"/>
<evidence type="ECO:0000256" key="3">
    <source>
        <dbReference type="ARBA" id="ARBA00023242"/>
    </source>
</evidence>
<name>A0A4X2KJA1_VOMUR</name>
<reference evidence="5" key="2">
    <citation type="submission" date="2025-08" db="UniProtKB">
        <authorList>
            <consortium name="Ensembl"/>
        </authorList>
    </citation>
    <scope>IDENTIFICATION</scope>
</reference>
<feature type="domain" description="HTH CENPB-type" evidence="4">
    <location>
        <begin position="77"/>
        <end position="154"/>
    </location>
</feature>
<evidence type="ECO:0000256" key="1">
    <source>
        <dbReference type="ARBA" id="ARBA00004123"/>
    </source>
</evidence>
<dbReference type="InterPro" id="IPR050863">
    <property type="entry name" value="CenT-Element_Derived"/>
</dbReference>
<dbReference type="Pfam" id="PF03184">
    <property type="entry name" value="DDE_1"/>
    <property type="match status" value="1"/>
</dbReference>